<dbReference type="InterPro" id="IPR023809">
    <property type="entry name" value="Thiopep_bacteriocin_synth_dom"/>
</dbReference>
<reference evidence="2 3" key="1">
    <citation type="submission" date="2016-10" db="EMBL/GenBank/DDBJ databases">
        <authorList>
            <person name="de Groot N.N."/>
        </authorList>
    </citation>
    <scope>NUCLEOTIDE SEQUENCE [LARGE SCALE GENOMIC DNA]</scope>
    <source>
        <strain evidence="2 3">CGMCC 4.7037</strain>
    </source>
</reference>
<evidence type="ECO:0000313" key="3">
    <source>
        <dbReference type="Proteomes" id="UP000236732"/>
    </source>
</evidence>
<accession>A0A1H6DVV8</accession>
<dbReference type="AlphaFoldDB" id="A0A1H6DVV8"/>
<name>A0A1H6DVV8_9ACTN</name>
<dbReference type="Pfam" id="PF14028">
    <property type="entry name" value="Lant_dehydr_C"/>
    <property type="match status" value="1"/>
</dbReference>
<evidence type="ECO:0000259" key="1">
    <source>
        <dbReference type="Pfam" id="PF14028"/>
    </source>
</evidence>
<feature type="domain" description="Thiopeptide-type bacteriocin biosynthesis" evidence="1">
    <location>
        <begin position="14"/>
        <end position="282"/>
    </location>
</feature>
<protein>
    <submittedName>
        <fullName evidence="2">Thiopeptide-type bacteriocin biosynthesis domain-containing protein</fullName>
    </submittedName>
</protein>
<keyword evidence="3" id="KW-1185">Reference proteome</keyword>
<evidence type="ECO:0000313" key="2">
    <source>
        <dbReference type="EMBL" id="SEG89460.1"/>
    </source>
</evidence>
<dbReference type="EMBL" id="FNVT01000006">
    <property type="protein sequence ID" value="SEG89460.1"/>
    <property type="molecule type" value="Genomic_DNA"/>
</dbReference>
<organism evidence="2 3">
    <name type="scientific">Nonomuraea solani</name>
    <dbReference type="NCBI Taxonomy" id="1144553"/>
    <lineage>
        <taxon>Bacteria</taxon>
        <taxon>Bacillati</taxon>
        <taxon>Actinomycetota</taxon>
        <taxon>Actinomycetes</taxon>
        <taxon>Streptosporangiales</taxon>
        <taxon>Streptosporangiaceae</taxon>
        <taxon>Nonomuraea</taxon>
    </lineage>
</organism>
<dbReference type="Proteomes" id="UP000236732">
    <property type="component" value="Unassembled WGS sequence"/>
</dbReference>
<sequence length="292" mass="32547">MSRRGAIDVGHHEWVSAHLFYHGDQDPLIVRLIPAIVAELADGGDRPDVFFLRYWEAGPHVRLRVRAEPAEHDRVRRVIEARSRAFFRACPSAVAVRQEEYETRAALLARGEGMAGFTRELAQNNSVSFIPYRRENRRYGRVSMGAVEKHFVDSSRIVLSMLTAGVTPEQRVTAVVAMYLIVLLRLGAGALPRGDHADLFARQRDVLLPLGRRMRALVERTDRLPPGDGLASWAQTMAGLQKELEPRRQPAVMTTCAHLAANRLGVDLLTEQYAAALAARTVLDLGEEEISA</sequence>
<proteinExistence type="predicted"/>
<gene>
    <name evidence="2" type="ORF">SAMN05444920_106453</name>
</gene>